<organism evidence="3 4">
    <name type="scientific">Desulfosarcina alkanivorans</name>
    <dbReference type="NCBI Taxonomy" id="571177"/>
    <lineage>
        <taxon>Bacteria</taxon>
        <taxon>Pseudomonadati</taxon>
        <taxon>Thermodesulfobacteriota</taxon>
        <taxon>Desulfobacteria</taxon>
        <taxon>Desulfobacterales</taxon>
        <taxon>Desulfosarcinaceae</taxon>
        <taxon>Desulfosarcina</taxon>
    </lineage>
</organism>
<evidence type="ECO:0000256" key="1">
    <source>
        <dbReference type="SAM" id="MobiDB-lite"/>
    </source>
</evidence>
<dbReference type="AlphaFoldDB" id="A0A5K7YSB6"/>
<reference evidence="3 4" key="1">
    <citation type="submission" date="2019-11" db="EMBL/GenBank/DDBJ databases">
        <title>Comparative genomics of hydrocarbon-degrading Desulfosarcina strains.</title>
        <authorList>
            <person name="Watanabe M."/>
            <person name="Kojima H."/>
            <person name="Fukui M."/>
        </authorList>
    </citation>
    <scope>NUCLEOTIDE SEQUENCE [LARGE SCALE GENOMIC DNA]</scope>
    <source>
        <strain evidence="3 4">PL12</strain>
    </source>
</reference>
<dbReference type="RefSeq" id="WP_155319150.1">
    <property type="nucleotide sequence ID" value="NZ_AP021874.1"/>
</dbReference>
<dbReference type="EMBL" id="AP021874">
    <property type="protein sequence ID" value="BBO71285.1"/>
    <property type="molecule type" value="Genomic_DNA"/>
</dbReference>
<protein>
    <recommendedName>
        <fullName evidence="5">Lipoprotein</fullName>
    </recommendedName>
</protein>
<evidence type="ECO:0000313" key="4">
    <source>
        <dbReference type="Proteomes" id="UP000427906"/>
    </source>
</evidence>
<accession>A0A5K7YSB6</accession>
<evidence type="ECO:0008006" key="5">
    <source>
        <dbReference type="Google" id="ProtNLM"/>
    </source>
</evidence>
<name>A0A5K7YSB6_9BACT</name>
<sequence length="124" mass="12794">MKPAMAAVLILLCGAALAGCNGTSGLGKAVARGEAGPNGPSLSESPGCPGSDPFEIQGTIVRKDMEGGFYAIDGDDGRNYYPANLSESFRKDGLKVSVTARLKKDAMGIHMYGTTIEVVKIAAK</sequence>
<gene>
    <name evidence="3" type="ORF">DSCA_52150</name>
</gene>
<keyword evidence="2" id="KW-0732">Signal</keyword>
<dbReference type="OrthoDB" id="5421423at2"/>
<feature type="region of interest" description="Disordered" evidence="1">
    <location>
        <begin position="30"/>
        <end position="50"/>
    </location>
</feature>
<feature type="signal peptide" evidence="2">
    <location>
        <begin position="1"/>
        <end position="18"/>
    </location>
</feature>
<evidence type="ECO:0000313" key="3">
    <source>
        <dbReference type="EMBL" id="BBO71285.1"/>
    </source>
</evidence>
<dbReference type="KEGG" id="dalk:DSCA_52150"/>
<proteinExistence type="predicted"/>
<evidence type="ECO:0000256" key="2">
    <source>
        <dbReference type="SAM" id="SignalP"/>
    </source>
</evidence>
<feature type="chain" id="PRO_5024453603" description="Lipoprotein" evidence="2">
    <location>
        <begin position="19"/>
        <end position="124"/>
    </location>
</feature>
<dbReference type="Proteomes" id="UP000427906">
    <property type="component" value="Chromosome"/>
</dbReference>
<keyword evidence="4" id="KW-1185">Reference proteome</keyword>
<dbReference type="PROSITE" id="PS51257">
    <property type="entry name" value="PROKAR_LIPOPROTEIN"/>
    <property type="match status" value="1"/>
</dbReference>